<dbReference type="EMBL" id="HQ666932">
    <property type="protein sequence ID" value="ADX59857.1"/>
    <property type="molecule type" value="Genomic_RNA"/>
</dbReference>
<feature type="non-terminal residue" evidence="1">
    <location>
        <position position="33"/>
    </location>
</feature>
<organism evidence="1">
    <name type="scientific">Hepacivirus hominis</name>
    <dbReference type="NCBI Taxonomy" id="3052230"/>
    <lineage>
        <taxon>Viruses</taxon>
        <taxon>Riboviria</taxon>
        <taxon>Orthornavirae</taxon>
        <taxon>Kitrinoviricota</taxon>
        <taxon>Flasuviricetes</taxon>
        <taxon>Amarillovirales</taxon>
        <taxon>Flaviviridae</taxon>
        <taxon>Hepacivirus</taxon>
    </lineage>
</organism>
<evidence type="ECO:0000313" key="1">
    <source>
        <dbReference type="EMBL" id="ADX59857.1"/>
    </source>
</evidence>
<accession>F1D7E9</accession>
<proteinExistence type="predicted"/>
<sequence>FAGVDGEIRGAGAAASRTAYTFANLFAPGSRQN</sequence>
<feature type="non-terminal residue" evidence="1">
    <location>
        <position position="1"/>
    </location>
</feature>
<name>F1D7E9_9HEPC</name>
<protein>
    <submittedName>
        <fullName evidence="1">Glycoprotein E2</fullName>
    </submittedName>
</protein>
<reference evidence="1" key="1">
    <citation type="submission" date="2010-12" db="EMBL/GenBank/DDBJ databases">
        <title>Characterization of the cross-neutralizing antibody response against hepatitis C virus in the liver transplantation setting.</title>
        <authorList>
            <person name="Dragun J."/>
            <person name="Perez-del-Pulgar S."/>
            <person name="Crespo G."/>
            <person name="Ramirez S."/>
            <person name="Coto-Llerena M."/>
            <person name="Mensa L."/>
            <person name="Garcia-Valdecasas J.C."/>
            <person name="Navasa M."/>
            <person name="Forns X."/>
        </authorList>
    </citation>
    <scope>NUCLEOTIDE SEQUENCE</scope>
    <source>
        <strain evidence="1">P10_WEEK_1</strain>
    </source>
</reference>
<gene>
    <name evidence="1" type="primary">E2</name>
</gene>